<dbReference type="InterPro" id="IPR025049">
    <property type="entry name" value="Mfa-like_1"/>
</dbReference>
<comment type="caution">
    <text evidence="1">The sequence shown here is derived from an EMBL/GenBank/DDBJ whole genome shotgun (WGS) entry which is preliminary data.</text>
</comment>
<proteinExistence type="predicted"/>
<name>A0A4Z0V4N0_9BACT</name>
<dbReference type="PROSITE" id="PS51257">
    <property type="entry name" value="PROKAR_LIPOPROTEIN"/>
    <property type="match status" value="1"/>
</dbReference>
<dbReference type="Proteomes" id="UP000297635">
    <property type="component" value="Unassembled WGS sequence"/>
</dbReference>
<sequence>MRLLIAASFMTVLLLGSCTQEENSPDTPQTGIGFSAVAPKASRAASTTTASLQKFIVYAYTESSILMDGVTVSREGGSWTYSPTVYWPGTAVNFYAISPDIRSDVPENTDGSHTIRGMSYGSTDLIYAVSLNQHERPTPVNLLFRHAMSKVAVMLSSTNSKYNIKVYHVLLKNIFLKGDFSLPDESTNNATAEGIWNNLNLKSDAMIFYDHGTSISLTSTPIDVTSGNLEASFFVPQPLDAFNFTNSGQFSGGYIQVDCEIIDKATGNKIWPSEYTPEYLLVEDSPCGKMLFPLLSGDVNTWNQGYSYIYNIIINNSYVLDTIEFQPGVVDFTEEQPY</sequence>
<reference evidence="1 2" key="1">
    <citation type="submission" date="2019-02" db="EMBL/GenBank/DDBJ databases">
        <title>Isolation and identification of novel species under the genus Muribaculum.</title>
        <authorList>
            <person name="Miyake S."/>
            <person name="Ding Y."/>
            <person name="Low A."/>
            <person name="Soh M."/>
            <person name="Seedorf H."/>
        </authorList>
    </citation>
    <scope>NUCLEOTIDE SEQUENCE [LARGE SCALE GENOMIC DNA]</scope>
    <source>
        <strain evidence="1 2">TLL-A3</strain>
    </source>
</reference>
<dbReference type="AlphaFoldDB" id="A0A4Z0V4N0"/>
<evidence type="ECO:0000313" key="2">
    <source>
        <dbReference type="Proteomes" id="UP000297635"/>
    </source>
</evidence>
<dbReference type="Pfam" id="PF13149">
    <property type="entry name" value="Mfa_like_1"/>
    <property type="match status" value="1"/>
</dbReference>
<dbReference type="Gene3D" id="2.60.40.2620">
    <property type="entry name" value="Fimbrillin-like"/>
    <property type="match status" value="1"/>
</dbReference>
<gene>
    <name evidence="1" type="ORF">EZ315_03185</name>
</gene>
<keyword evidence="2" id="KW-1185">Reference proteome</keyword>
<dbReference type="RefSeq" id="WP_135470550.1">
    <property type="nucleotide sequence ID" value="NZ_CASJPC010000003.1"/>
</dbReference>
<dbReference type="EMBL" id="SJSA01000001">
    <property type="protein sequence ID" value="TGG39751.1"/>
    <property type="molecule type" value="Genomic_DNA"/>
</dbReference>
<protein>
    <submittedName>
        <fullName evidence="1">Fimbrillin family protein</fullName>
    </submittedName>
</protein>
<dbReference type="CDD" id="cd13120">
    <property type="entry name" value="BF2867_like_N"/>
    <property type="match status" value="1"/>
</dbReference>
<organism evidence="1 2">
    <name type="scientific">Duncaniella freteri</name>
    <dbReference type="NCBI Taxonomy" id="2530391"/>
    <lineage>
        <taxon>Bacteria</taxon>
        <taxon>Pseudomonadati</taxon>
        <taxon>Bacteroidota</taxon>
        <taxon>Bacteroidia</taxon>
        <taxon>Bacteroidales</taxon>
        <taxon>Muribaculaceae</taxon>
        <taxon>Duncaniella</taxon>
    </lineage>
</organism>
<evidence type="ECO:0000313" key="1">
    <source>
        <dbReference type="EMBL" id="TGG39751.1"/>
    </source>
</evidence>
<accession>A0A4Z0V4N0</accession>
<dbReference type="InterPro" id="IPR042278">
    <property type="entry name" value="Mfa-like_1_N"/>
</dbReference>